<dbReference type="OrthoDB" id="3222453at2759"/>
<dbReference type="OMA" id="MTHDILS"/>
<feature type="non-terminal residue" evidence="1">
    <location>
        <position position="197"/>
    </location>
</feature>
<dbReference type="STRING" id="47427.A0A2H3C8H3"/>
<protein>
    <submittedName>
        <fullName evidence="1">Uncharacterized protein</fullName>
    </submittedName>
</protein>
<accession>A0A2H3C8H3</accession>
<feature type="non-terminal residue" evidence="1">
    <location>
        <position position="1"/>
    </location>
</feature>
<name>A0A2H3C8H3_ARMGA</name>
<sequence length="197" mass="21233">LYISHLICKGHGYPFWYPEPDSSGSAVYAEQGVQPGDVGILSDIGGFNYLFNIYRDADHAVNIGGVPPGFQPLHSKHSTSQQIIGNCYGHNITSANVDCTEISAGASFEFRTTKDSAAILCLPNSATKYENLNKRAIKDYATANGAAWYNYVNSSEYLGREAPNGSLYVVTGCDKTDSWGTAAVGKPSQSREVSISF</sequence>
<evidence type="ECO:0000313" key="2">
    <source>
        <dbReference type="Proteomes" id="UP000217790"/>
    </source>
</evidence>
<evidence type="ECO:0000313" key="1">
    <source>
        <dbReference type="EMBL" id="PBK79369.1"/>
    </source>
</evidence>
<dbReference type="AlphaFoldDB" id="A0A2H3C8H3"/>
<dbReference type="EMBL" id="KZ293781">
    <property type="protein sequence ID" value="PBK79369.1"/>
    <property type="molecule type" value="Genomic_DNA"/>
</dbReference>
<proteinExistence type="predicted"/>
<dbReference type="InParanoid" id="A0A2H3C8H3"/>
<dbReference type="Proteomes" id="UP000217790">
    <property type="component" value="Unassembled WGS sequence"/>
</dbReference>
<organism evidence="1 2">
    <name type="scientific">Armillaria gallica</name>
    <name type="common">Bulbous honey fungus</name>
    <name type="synonym">Armillaria bulbosa</name>
    <dbReference type="NCBI Taxonomy" id="47427"/>
    <lineage>
        <taxon>Eukaryota</taxon>
        <taxon>Fungi</taxon>
        <taxon>Dikarya</taxon>
        <taxon>Basidiomycota</taxon>
        <taxon>Agaricomycotina</taxon>
        <taxon>Agaricomycetes</taxon>
        <taxon>Agaricomycetidae</taxon>
        <taxon>Agaricales</taxon>
        <taxon>Marasmiineae</taxon>
        <taxon>Physalacriaceae</taxon>
        <taxon>Armillaria</taxon>
    </lineage>
</organism>
<gene>
    <name evidence="1" type="ORF">ARMGADRAFT_907175</name>
</gene>
<keyword evidence="2" id="KW-1185">Reference proteome</keyword>
<reference evidence="2" key="1">
    <citation type="journal article" date="2017" name="Nat. Ecol. Evol.">
        <title>Genome expansion and lineage-specific genetic innovations in the forest pathogenic fungi Armillaria.</title>
        <authorList>
            <person name="Sipos G."/>
            <person name="Prasanna A.N."/>
            <person name="Walter M.C."/>
            <person name="O'Connor E."/>
            <person name="Balint B."/>
            <person name="Krizsan K."/>
            <person name="Kiss B."/>
            <person name="Hess J."/>
            <person name="Varga T."/>
            <person name="Slot J."/>
            <person name="Riley R."/>
            <person name="Boka B."/>
            <person name="Rigling D."/>
            <person name="Barry K."/>
            <person name="Lee J."/>
            <person name="Mihaltcheva S."/>
            <person name="LaButti K."/>
            <person name="Lipzen A."/>
            <person name="Waldron R."/>
            <person name="Moloney N.M."/>
            <person name="Sperisen C."/>
            <person name="Kredics L."/>
            <person name="Vagvoelgyi C."/>
            <person name="Patrignani A."/>
            <person name="Fitzpatrick D."/>
            <person name="Nagy I."/>
            <person name="Doyle S."/>
            <person name="Anderson J.B."/>
            <person name="Grigoriev I.V."/>
            <person name="Gueldener U."/>
            <person name="Muensterkoetter M."/>
            <person name="Nagy L.G."/>
        </authorList>
    </citation>
    <scope>NUCLEOTIDE SEQUENCE [LARGE SCALE GENOMIC DNA]</scope>
    <source>
        <strain evidence="2">Ar21-2</strain>
    </source>
</reference>